<name>A0A151J8Q9_9HYME</name>
<keyword evidence="2" id="KW-1185">Reference proteome</keyword>
<evidence type="ECO:0000313" key="2">
    <source>
        <dbReference type="Proteomes" id="UP000078492"/>
    </source>
</evidence>
<accession>A0A151J8Q9</accession>
<proteinExistence type="predicted"/>
<dbReference type="Proteomes" id="UP000078492">
    <property type="component" value="Unassembled WGS sequence"/>
</dbReference>
<gene>
    <name evidence="1" type="ORF">ALC57_06527</name>
</gene>
<sequence length="57" mass="6028">QELCVDGGDTESDGGLAKPVATHLSTSKCPCARLRHASRLFQATENAFSAISAVRRP</sequence>
<evidence type="ECO:0000313" key="1">
    <source>
        <dbReference type="EMBL" id="KYN21135.1"/>
    </source>
</evidence>
<protein>
    <submittedName>
        <fullName evidence="1">Uncharacterized protein</fullName>
    </submittedName>
</protein>
<dbReference type="EMBL" id="KQ979533">
    <property type="protein sequence ID" value="KYN21135.1"/>
    <property type="molecule type" value="Genomic_DNA"/>
</dbReference>
<reference evidence="1 2" key="1">
    <citation type="submission" date="2015-09" db="EMBL/GenBank/DDBJ databases">
        <title>Trachymyrmex cornetzi WGS genome.</title>
        <authorList>
            <person name="Nygaard S."/>
            <person name="Hu H."/>
            <person name="Boomsma J."/>
            <person name="Zhang G."/>
        </authorList>
    </citation>
    <scope>NUCLEOTIDE SEQUENCE [LARGE SCALE GENOMIC DNA]</scope>
    <source>
        <strain evidence="1">Tcor2-1</strain>
        <tissue evidence="1">Whole body</tissue>
    </source>
</reference>
<feature type="non-terminal residue" evidence="1">
    <location>
        <position position="1"/>
    </location>
</feature>
<dbReference type="AlphaFoldDB" id="A0A151J8Q9"/>
<organism evidence="1 2">
    <name type="scientific">Trachymyrmex cornetzi</name>
    <dbReference type="NCBI Taxonomy" id="471704"/>
    <lineage>
        <taxon>Eukaryota</taxon>
        <taxon>Metazoa</taxon>
        <taxon>Ecdysozoa</taxon>
        <taxon>Arthropoda</taxon>
        <taxon>Hexapoda</taxon>
        <taxon>Insecta</taxon>
        <taxon>Pterygota</taxon>
        <taxon>Neoptera</taxon>
        <taxon>Endopterygota</taxon>
        <taxon>Hymenoptera</taxon>
        <taxon>Apocrita</taxon>
        <taxon>Aculeata</taxon>
        <taxon>Formicoidea</taxon>
        <taxon>Formicidae</taxon>
        <taxon>Myrmicinae</taxon>
        <taxon>Trachymyrmex</taxon>
    </lineage>
</organism>